<comment type="similarity">
    <text evidence="6">Belongs to the methyl-accepting chemotaxis (MCP) protein family.</text>
</comment>
<dbReference type="SMART" id="SM00283">
    <property type="entry name" value="MA"/>
    <property type="match status" value="1"/>
</dbReference>
<evidence type="ECO:0000256" key="5">
    <source>
        <dbReference type="ARBA" id="ARBA00023224"/>
    </source>
</evidence>
<keyword evidence="4 8" id="KW-0472">Membrane</keyword>
<evidence type="ECO:0000256" key="3">
    <source>
        <dbReference type="ARBA" id="ARBA00022989"/>
    </source>
</evidence>
<dbReference type="Pfam" id="PF00672">
    <property type="entry name" value="HAMP"/>
    <property type="match status" value="1"/>
</dbReference>
<evidence type="ECO:0000259" key="9">
    <source>
        <dbReference type="PROSITE" id="PS50111"/>
    </source>
</evidence>
<dbReference type="PROSITE" id="PS50885">
    <property type="entry name" value="HAMP"/>
    <property type="match status" value="1"/>
</dbReference>
<evidence type="ECO:0000256" key="2">
    <source>
        <dbReference type="ARBA" id="ARBA00022692"/>
    </source>
</evidence>
<keyword evidence="12" id="KW-1185">Reference proteome</keyword>
<dbReference type="SMART" id="SM00304">
    <property type="entry name" value="HAMP"/>
    <property type="match status" value="2"/>
</dbReference>
<feature type="transmembrane region" description="Helical" evidence="8">
    <location>
        <begin position="183"/>
        <end position="204"/>
    </location>
</feature>
<evidence type="ECO:0000256" key="8">
    <source>
        <dbReference type="SAM" id="Phobius"/>
    </source>
</evidence>
<comment type="caution">
    <text evidence="11">The sequence shown here is derived from an EMBL/GenBank/DDBJ whole genome shotgun (WGS) entry which is preliminary data.</text>
</comment>
<gene>
    <name evidence="11" type="ORF">GCM10022277_07200</name>
</gene>
<dbReference type="SUPFAM" id="SSF58104">
    <property type="entry name" value="Methyl-accepting chemotaxis protein (MCP) signaling domain"/>
    <property type="match status" value="1"/>
</dbReference>
<evidence type="ECO:0000313" key="11">
    <source>
        <dbReference type="EMBL" id="GAA3915181.1"/>
    </source>
</evidence>
<comment type="subcellular location">
    <subcellularLocation>
        <location evidence="1">Membrane</location>
        <topology evidence="1">Multi-pass membrane protein</topology>
    </subcellularLocation>
</comment>
<dbReference type="InterPro" id="IPR004090">
    <property type="entry name" value="Chemotax_Me-accpt_rcpt"/>
</dbReference>
<reference evidence="12" key="1">
    <citation type="journal article" date="2019" name="Int. J. Syst. Evol. Microbiol.">
        <title>The Global Catalogue of Microorganisms (GCM) 10K type strain sequencing project: providing services to taxonomists for standard genome sequencing and annotation.</title>
        <authorList>
            <consortium name="The Broad Institute Genomics Platform"/>
            <consortium name="The Broad Institute Genome Sequencing Center for Infectious Disease"/>
            <person name="Wu L."/>
            <person name="Ma J."/>
        </authorList>
    </citation>
    <scope>NUCLEOTIDE SEQUENCE [LARGE SCALE GENOMIC DNA]</scope>
    <source>
        <strain evidence="12">JCM 17551</strain>
    </source>
</reference>
<evidence type="ECO:0000256" key="6">
    <source>
        <dbReference type="ARBA" id="ARBA00029447"/>
    </source>
</evidence>
<dbReference type="Proteomes" id="UP001501565">
    <property type="component" value="Unassembled WGS sequence"/>
</dbReference>
<sequence>MVWFYKLSVKVKIYFIALAAIVGFTIYFLANYGMSSSQGRLVGEIQTTSFPLLQIAERSKVRLERIQEMLASAVSADEMDMLKNADLQKSEMLADLEEANSLDPEGLADDLATAFSNYYQTAHGISKTMLDGSADFSSLGAKTEEMTSKLEKTSELLEEFRQANNTTFNNMVTEAKALSDKMLITGLTIGVVMFFFILLISVIVSRTICSSIQEVVTSLKDIAQDNGDLTVQLKTNAEDEIGELVHWFNEFVAKLRGVIGKVVNAAGPLNELSGQLNDLMNHVNTSIESQRLSAENSKNAVDRMQDSMNSIVSDASAAVDCAQDANSEADQGQNIVGQTVDAIKTLSGGVSEAAEVIRKLEADTDQVRSVLSVIKGIADQTNLLALNAAIEAARAGEQGRGFAVVADEVRSLASKTQESTEEINVTINTLISASQEAVTVMEKGTEQAQTSVSNSELAGASLVKISDAVSSIHEMNNRISEAVSSQQQVSSEIVSSVGDILSQTQETSNKSASLGSLANELNDVASEMAQITRQFKI</sequence>
<evidence type="ECO:0000256" key="1">
    <source>
        <dbReference type="ARBA" id="ARBA00004141"/>
    </source>
</evidence>
<feature type="domain" description="HAMP" evidence="10">
    <location>
        <begin position="206"/>
        <end position="260"/>
    </location>
</feature>
<feature type="domain" description="Methyl-accepting transducer" evidence="9">
    <location>
        <begin position="265"/>
        <end position="501"/>
    </location>
</feature>
<protein>
    <submittedName>
        <fullName evidence="11">Methyl-accepting chemotaxis protein</fullName>
    </submittedName>
</protein>
<dbReference type="PROSITE" id="PS50111">
    <property type="entry name" value="CHEMOTAXIS_TRANSDUC_2"/>
    <property type="match status" value="1"/>
</dbReference>
<keyword evidence="5 7" id="KW-0807">Transducer</keyword>
<dbReference type="RefSeq" id="WP_344795578.1">
    <property type="nucleotide sequence ID" value="NZ_BAABBN010000004.1"/>
</dbReference>
<dbReference type="InterPro" id="IPR004089">
    <property type="entry name" value="MCPsignal_dom"/>
</dbReference>
<organism evidence="11 12">
    <name type="scientific">Litoribacillus peritrichatus</name>
    <dbReference type="NCBI Taxonomy" id="718191"/>
    <lineage>
        <taxon>Bacteria</taxon>
        <taxon>Pseudomonadati</taxon>
        <taxon>Pseudomonadota</taxon>
        <taxon>Gammaproteobacteria</taxon>
        <taxon>Oceanospirillales</taxon>
        <taxon>Oceanospirillaceae</taxon>
        <taxon>Litoribacillus</taxon>
    </lineage>
</organism>
<dbReference type="PRINTS" id="PR00260">
    <property type="entry name" value="CHEMTRNSDUCR"/>
</dbReference>
<dbReference type="EMBL" id="BAABBN010000004">
    <property type="protein sequence ID" value="GAA3915181.1"/>
    <property type="molecule type" value="Genomic_DNA"/>
</dbReference>
<keyword evidence="3 8" id="KW-1133">Transmembrane helix</keyword>
<dbReference type="Gene3D" id="1.10.287.950">
    <property type="entry name" value="Methyl-accepting chemotaxis protein"/>
    <property type="match status" value="1"/>
</dbReference>
<dbReference type="Pfam" id="PF00015">
    <property type="entry name" value="MCPsignal"/>
    <property type="match status" value="1"/>
</dbReference>
<dbReference type="PANTHER" id="PTHR32089">
    <property type="entry name" value="METHYL-ACCEPTING CHEMOTAXIS PROTEIN MCPB"/>
    <property type="match status" value="1"/>
</dbReference>
<dbReference type="InterPro" id="IPR003660">
    <property type="entry name" value="HAMP_dom"/>
</dbReference>
<evidence type="ECO:0000256" key="4">
    <source>
        <dbReference type="ARBA" id="ARBA00023136"/>
    </source>
</evidence>
<dbReference type="PANTHER" id="PTHR32089:SF119">
    <property type="entry name" value="METHYL-ACCEPTING CHEMOTAXIS PROTEIN CTPL"/>
    <property type="match status" value="1"/>
</dbReference>
<accession>A0ABP7M4Z0</accession>
<evidence type="ECO:0000313" key="12">
    <source>
        <dbReference type="Proteomes" id="UP001501565"/>
    </source>
</evidence>
<keyword evidence="2 8" id="KW-0812">Transmembrane</keyword>
<evidence type="ECO:0000259" key="10">
    <source>
        <dbReference type="PROSITE" id="PS50885"/>
    </source>
</evidence>
<name>A0ABP7M4Z0_9GAMM</name>
<feature type="transmembrane region" description="Helical" evidence="8">
    <location>
        <begin position="12"/>
        <end position="30"/>
    </location>
</feature>
<dbReference type="CDD" id="cd11386">
    <property type="entry name" value="MCP_signal"/>
    <property type="match status" value="1"/>
</dbReference>
<proteinExistence type="inferred from homology"/>
<dbReference type="CDD" id="cd06225">
    <property type="entry name" value="HAMP"/>
    <property type="match status" value="1"/>
</dbReference>
<evidence type="ECO:0000256" key="7">
    <source>
        <dbReference type="PROSITE-ProRule" id="PRU00284"/>
    </source>
</evidence>